<reference evidence="1" key="1">
    <citation type="submission" date="2020-03" db="EMBL/GenBank/DDBJ databases">
        <title>Hybrid Assembly of Korean Phytophthora infestans isolates.</title>
        <authorList>
            <person name="Prokchorchik M."/>
            <person name="Lee Y."/>
            <person name="Seo J."/>
            <person name="Cho J.-H."/>
            <person name="Park Y.-E."/>
            <person name="Jang D.-C."/>
            <person name="Im J.-S."/>
            <person name="Choi J.-G."/>
            <person name="Park H.-J."/>
            <person name="Lee G.-B."/>
            <person name="Lee Y.-G."/>
            <person name="Hong S.-Y."/>
            <person name="Cho K."/>
            <person name="Sohn K.H."/>
        </authorList>
    </citation>
    <scope>NUCLEOTIDE SEQUENCE</scope>
    <source>
        <strain evidence="1">KR_2_A2</strain>
    </source>
</reference>
<proteinExistence type="predicted"/>
<dbReference type="AlphaFoldDB" id="A0A8S9VE61"/>
<organism evidence="1 2">
    <name type="scientific">Phytophthora infestans</name>
    <name type="common">Potato late blight agent</name>
    <name type="synonym">Botrytis infestans</name>
    <dbReference type="NCBI Taxonomy" id="4787"/>
    <lineage>
        <taxon>Eukaryota</taxon>
        <taxon>Sar</taxon>
        <taxon>Stramenopiles</taxon>
        <taxon>Oomycota</taxon>
        <taxon>Peronosporomycetes</taxon>
        <taxon>Peronosporales</taxon>
        <taxon>Peronosporaceae</taxon>
        <taxon>Phytophthora</taxon>
    </lineage>
</organism>
<dbReference type="EMBL" id="JAACNO010000144">
    <property type="protein sequence ID" value="KAF4149642.1"/>
    <property type="molecule type" value="Genomic_DNA"/>
</dbReference>
<evidence type="ECO:0000313" key="1">
    <source>
        <dbReference type="EMBL" id="KAF4149642.1"/>
    </source>
</evidence>
<sequence length="482" mass="55399">MFSTLTAHYSDEALAKLITEAKRAPQTLRAATGIESMLLDRWMTKGKRLDTIYARLKLNVDEDNVLKNPLLGLARVITTAQKGVSSSSIALSLKDAQLRHWHSNGLKPNDVFSRLRLNIGSGDELLRNPNLDLWVSYVSKFRKEKPYKLLLLELGRRYNEIGLARVITTAQKDVRTSFIASNLKQAQLKHWQSNGLKPNDLLSRLRLNVGSGDELLRNPNLDIWVSYVKKLGEADPYNLLLLMLKSRFDDEGFARVITTAQRDDSTSSIAGHLMKAQLQSWQSSQFTPEKLFSRLRLNVVSGDELVKNPKLNMWVSYADELKKKPVVLLFSQLKTRFTDDVATRLLVAAWNENKRLIPRRKVDELLQKQWHSKGKTADDIFKLLQLNRNEGDLFVNPMLSSWSFYLRSLVDDDSYKLMLSMLRKHYDDATLKKMIDQAKASDNEGAYKDIALKLEAEMRGYRAAKMSEAWRDRRYSFGWLRC</sequence>
<accession>A0A8S9VE61</accession>
<gene>
    <name evidence="1" type="ORF">GN958_ATG01170</name>
</gene>
<comment type="caution">
    <text evidence="1">The sequence shown here is derived from an EMBL/GenBank/DDBJ whole genome shotgun (WGS) entry which is preliminary data.</text>
</comment>
<dbReference type="Proteomes" id="UP000704712">
    <property type="component" value="Unassembled WGS sequence"/>
</dbReference>
<name>A0A8S9VE61_PHYIN</name>
<evidence type="ECO:0008006" key="3">
    <source>
        <dbReference type="Google" id="ProtNLM"/>
    </source>
</evidence>
<evidence type="ECO:0000313" key="2">
    <source>
        <dbReference type="Proteomes" id="UP000704712"/>
    </source>
</evidence>
<protein>
    <recommendedName>
        <fullName evidence="3">RxLR effector protein</fullName>
    </recommendedName>
</protein>